<reference evidence="2" key="1">
    <citation type="journal article" date="2014" name="Int. J. Syst. Evol. Microbiol.">
        <title>Complete genome sequence of Corynebacterium casei LMG S-19264T (=DSM 44701T), isolated from a smear-ripened cheese.</title>
        <authorList>
            <consortium name="US DOE Joint Genome Institute (JGI-PGF)"/>
            <person name="Walter F."/>
            <person name="Albersmeier A."/>
            <person name="Kalinowski J."/>
            <person name="Ruckert C."/>
        </authorList>
    </citation>
    <scope>NUCLEOTIDE SEQUENCE</scope>
    <source>
        <strain evidence="2">CGMCC 4.7201</strain>
    </source>
</reference>
<keyword evidence="3" id="KW-1185">Reference proteome</keyword>
<organism evidence="2 3">
    <name type="scientific">Wenjunlia tyrosinilytica</name>
    <dbReference type="NCBI Taxonomy" id="1544741"/>
    <lineage>
        <taxon>Bacteria</taxon>
        <taxon>Bacillati</taxon>
        <taxon>Actinomycetota</taxon>
        <taxon>Actinomycetes</taxon>
        <taxon>Kitasatosporales</taxon>
        <taxon>Streptomycetaceae</taxon>
        <taxon>Wenjunlia</taxon>
    </lineage>
</organism>
<dbReference type="InterPro" id="IPR006311">
    <property type="entry name" value="TAT_signal"/>
</dbReference>
<feature type="chain" id="PRO_5037287066" description="Secreted protein" evidence="1">
    <location>
        <begin position="32"/>
        <end position="131"/>
    </location>
</feature>
<comment type="caution">
    <text evidence="2">The sequence shown here is derived from an EMBL/GenBank/DDBJ whole genome shotgun (WGS) entry which is preliminary data.</text>
</comment>
<dbReference type="RefSeq" id="WP_189133604.1">
    <property type="nucleotide sequence ID" value="NZ_BMMS01000020.1"/>
</dbReference>
<accession>A0A918DZ93</accession>
<gene>
    <name evidence="2" type="ORF">GCM10012280_45290</name>
</gene>
<keyword evidence="1" id="KW-0732">Signal</keyword>
<reference evidence="2" key="2">
    <citation type="submission" date="2020-09" db="EMBL/GenBank/DDBJ databases">
        <authorList>
            <person name="Sun Q."/>
            <person name="Zhou Y."/>
        </authorList>
    </citation>
    <scope>NUCLEOTIDE SEQUENCE</scope>
    <source>
        <strain evidence="2">CGMCC 4.7201</strain>
    </source>
</reference>
<evidence type="ECO:0000256" key="1">
    <source>
        <dbReference type="SAM" id="SignalP"/>
    </source>
</evidence>
<dbReference type="AlphaFoldDB" id="A0A918DZ93"/>
<dbReference type="EMBL" id="BMMS01000020">
    <property type="protein sequence ID" value="GGO93234.1"/>
    <property type="molecule type" value="Genomic_DNA"/>
</dbReference>
<name>A0A918DZ93_9ACTN</name>
<protein>
    <recommendedName>
        <fullName evidence="4">Secreted protein</fullName>
    </recommendedName>
</protein>
<dbReference type="PROSITE" id="PS51318">
    <property type="entry name" value="TAT"/>
    <property type="match status" value="1"/>
</dbReference>
<proteinExistence type="predicted"/>
<evidence type="ECO:0000313" key="3">
    <source>
        <dbReference type="Proteomes" id="UP000641932"/>
    </source>
</evidence>
<sequence length="131" mass="14189">MATLKRRTFAALTAGLGTAAASLTFASSAHADFAWHCNDHAGPRGASKVCVQTVPDGYNASVVVGSDLNGHTVDFNLNCSNGRWFGDDGTFPVRYPQIRTYVFKVGQQGECWVKLYDYTTGMEWDSPLTSS</sequence>
<feature type="signal peptide" evidence="1">
    <location>
        <begin position="1"/>
        <end position="31"/>
    </location>
</feature>
<dbReference type="Proteomes" id="UP000641932">
    <property type="component" value="Unassembled WGS sequence"/>
</dbReference>
<evidence type="ECO:0008006" key="4">
    <source>
        <dbReference type="Google" id="ProtNLM"/>
    </source>
</evidence>
<evidence type="ECO:0000313" key="2">
    <source>
        <dbReference type="EMBL" id="GGO93234.1"/>
    </source>
</evidence>